<proteinExistence type="predicted"/>
<sequence length="241" mass="24688">MLITSSLRPRSQSTSKMPVLSLRNVAITFSMSSVVNCKMLFIYIVLILSNCMSWSATGGGGASVLASSISEPKAKSAFLHAGDITETHKLSASSSSTSTITTTPATAALASNSAATSSVSPVKPDFVLPPLGAAGGGVSGSVGAAATGSASSRFNVDLRRSSVSSTGAIQSPTTFIGSNVGSSAAVGGHNHHQIRRKPQQLSASSSSSSLSATKSAFDEKKKIRNSTVKKRYFESIFYGSI</sequence>
<feature type="compositionally biased region" description="Low complexity" evidence="1">
    <location>
        <begin position="201"/>
        <end position="212"/>
    </location>
</feature>
<reference evidence="2 3" key="1">
    <citation type="journal article" date="2015" name="Nat. Commun.">
        <title>Lucilia cuprina genome unlocks parasitic fly biology to underpin future interventions.</title>
        <authorList>
            <person name="Anstead C.A."/>
            <person name="Korhonen P.K."/>
            <person name="Young N.D."/>
            <person name="Hall R.S."/>
            <person name="Jex A.R."/>
            <person name="Murali S.C."/>
            <person name="Hughes D.S."/>
            <person name="Lee S.F."/>
            <person name="Perry T."/>
            <person name="Stroehlein A.J."/>
            <person name="Ansell B.R."/>
            <person name="Breugelmans B."/>
            <person name="Hofmann A."/>
            <person name="Qu J."/>
            <person name="Dugan S."/>
            <person name="Lee S.L."/>
            <person name="Chao H."/>
            <person name="Dinh H."/>
            <person name="Han Y."/>
            <person name="Doddapaneni H.V."/>
            <person name="Worley K.C."/>
            <person name="Muzny D.M."/>
            <person name="Ioannidis P."/>
            <person name="Waterhouse R.M."/>
            <person name="Zdobnov E.M."/>
            <person name="James P.J."/>
            <person name="Bagnall N.H."/>
            <person name="Kotze A.C."/>
            <person name="Gibbs R.A."/>
            <person name="Richards S."/>
            <person name="Batterham P."/>
            <person name="Gasser R.B."/>
        </authorList>
    </citation>
    <scope>NUCLEOTIDE SEQUENCE [LARGE SCALE GENOMIC DNA]</scope>
    <source>
        <strain evidence="2 3">LS</strain>
        <tissue evidence="2">Full body</tissue>
    </source>
</reference>
<feature type="region of interest" description="Disordered" evidence="1">
    <location>
        <begin position="180"/>
        <end position="221"/>
    </location>
</feature>
<gene>
    <name evidence="2" type="ORF">FF38_11309</name>
</gene>
<evidence type="ECO:0000313" key="2">
    <source>
        <dbReference type="EMBL" id="KNC32202.1"/>
    </source>
</evidence>
<comment type="caution">
    <text evidence="2">The sequence shown here is derived from an EMBL/GenBank/DDBJ whole genome shotgun (WGS) entry which is preliminary data.</text>
</comment>
<keyword evidence="3" id="KW-1185">Reference proteome</keyword>
<dbReference type="Proteomes" id="UP000037069">
    <property type="component" value="Unassembled WGS sequence"/>
</dbReference>
<feature type="compositionally biased region" description="Basic residues" evidence="1">
    <location>
        <begin position="189"/>
        <end position="198"/>
    </location>
</feature>
<dbReference type="OrthoDB" id="8049333at2759"/>
<dbReference type="EMBL" id="JRES01000335">
    <property type="protein sequence ID" value="KNC32202.1"/>
    <property type="molecule type" value="Genomic_DNA"/>
</dbReference>
<protein>
    <submittedName>
        <fullName evidence="2">Uncharacterized protein</fullName>
    </submittedName>
</protein>
<evidence type="ECO:0000313" key="3">
    <source>
        <dbReference type="Proteomes" id="UP000037069"/>
    </source>
</evidence>
<evidence type="ECO:0000256" key="1">
    <source>
        <dbReference type="SAM" id="MobiDB-lite"/>
    </source>
</evidence>
<name>A0A0L0CJ02_LUCCU</name>
<accession>A0A0L0CJ02</accession>
<dbReference type="AlphaFoldDB" id="A0A0L0CJ02"/>
<organism evidence="2 3">
    <name type="scientific">Lucilia cuprina</name>
    <name type="common">Green bottle fly</name>
    <name type="synonym">Australian sheep blowfly</name>
    <dbReference type="NCBI Taxonomy" id="7375"/>
    <lineage>
        <taxon>Eukaryota</taxon>
        <taxon>Metazoa</taxon>
        <taxon>Ecdysozoa</taxon>
        <taxon>Arthropoda</taxon>
        <taxon>Hexapoda</taxon>
        <taxon>Insecta</taxon>
        <taxon>Pterygota</taxon>
        <taxon>Neoptera</taxon>
        <taxon>Endopterygota</taxon>
        <taxon>Diptera</taxon>
        <taxon>Brachycera</taxon>
        <taxon>Muscomorpha</taxon>
        <taxon>Oestroidea</taxon>
        <taxon>Calliphoridae</taxon>
        <taxon>Luciliinae</taxon>
        <taxon>Lucilia</taxon>
    </lineage>
</organism>